<keyword evidence="2" id="KW-0347">Helicase</keyword>
<feature type="region of interest" description="Disordered" evidence="1">
    <location>
        <begin position="231"/>
        <end position="258"/>
    </location>
</feature>
<reference evidence="2 3" key="1">
    <citation type="journal article" date="2018" name="Mol. Plant">
        <title>The genome of Artemisia annua provides insight into the evolution of Asteraceae family and artemisinin biosynthesis.</title>
        <authorList>
            <person name="Shen Q."/>
            <person name="Zhang L."/>
            <person name="Liao Z."/>
            <person name="Wang S."/>
            <person name="Yan T."/>
            <person name="Shi P."/>
            <person name="Liu M."/>
            <person name="Fu X."/>
            <person name="Pan Q."/>
            <person name="Wang Y."/>
            <person name="Lv Z."/>
            <person name="Lu X."/>
            <person name="Zhang F."/>
            <person name="Jiang W."/>
            <person name="Ma Y."/>
            <person name="Chen M."/>
            <person name="Hao X."/>
            <person name="Li L."/>
            <person name="Tang Y."/>
            <person name="Lv G."/>
            <person name="Zhou Y."/>
            <person name="Sun X."/>
            <person name="Brodelius P.E."/>
            <person name="Rose J.K.C."/>
            <person name="Tang K."/>
        </authorList>
    </citation>
    <scope>NUCLEOTIDE SEQUENCE [LARGE SCALE GENOMIC DNA]</scope>
    <source>
        <strain evidence="3">cv. Huhao1</strain>
        <tissue evidence="2">Leaf</tissue>
    </source>
</reference>
<dbReference type="GO" id="GO:0004386">
    <property type="term" value="F:helicase activity"/>
    <property type="evidence" value="ECO:0007669"/>
    <property type="project" value="UniProtKB-KW"/>
</dbReference>
<evidence type="ECO:0000313" key="2">
    <source>
        <dbReference type="EMBL" id="PWA62520.1"/>
    </source>
</evidence>
<name>A0A2U1MMM9_ARTAN</name>
<keyword evidence="2" id="KW-0067">ATP-binding</keyword>
<protein>
    <submittedName>
        <fullName evidence="2">DNA helicase Pif1-like protein</fullName>
    </submittedName>
</protein>
<dbReference type="STRING" id="35608.A0A2U1MMM9"/>
<keyword evidence="2" id="KW-0547">Nucleotide-binding</keyword>
<evidence type="ECO:0000313" key="3">
    <source>
        <dbReference type="Proteomes" id="UP000245207"/>
    </source>
</evidence>
<dbReference type="PANTHER" id="PTHR45786">
    <property type="entry name" value="DNA BINDING PROTEIN-LIKE"/>
    <property type="match status" value="1"/>
</dbReference>
<feature type="region of interest" description="Disordered" evidence="1">
    <location>
        <begin position="470"/>
        <end position="492"/>
    </location>
</feature>
<keyword evidence="3" id="KW-1185">Reference proteome</keyword>
<dbReference type="OrthoDB" id="1928976at2759"/>
<evidence type="ECO:0000256" key="1">
    <source>
        <dbReference type="SAM" id="MobiDB-lite"/>
    </source>
</evidence>
<gene>
    <name evidence="2" type="ORF">CTI12_AA364720</name>
</gene>
<dbReference type="PANTHER" id="PTHR45786:SF66">
    <property type="entry name" value="HOOK MOTIF PROTEIN, PUTATIVE-RELATED"/>
    <property type="match status" value="1"/>
</dbReference>
<comment type="caution">
    <text evidence="2">The sequence shown here is derived from an EMBL/GenBank/DDBJ whole genome shotgun (WGS) entry which is preliminary data.</text>
</comment>
<organism evidence="2 3">
    <name type="scientific">Artemisia annua</name>
    <name type="common">Sweet wormwood</name>
    <dbReference type="NCBI Taxonomy" id="35608"/>
    <lineage>
        <taxon>Eukaryota</taxon>
        <taxon>Viridiplantae</taxon>
        <taxon>Streptophyta</taxon>
        <taxon>Embryophyta</taxon>
        <taxon>Tracheophyta</taxon>
        <taxon>Spermatophyta</taxon>
        <taxon>Magnoliopsida</taxon>
        <taxon>eudicotyledons</taxon>
        <taxon>Gunneridae</taxon>
        <taxon>Pentapetalae</taxon>
        <taxon>asterids</taxon>
        <taxon>campanulids</taxon>
        <taxon>Asterales</taxon>
        <taxon>Asteraceae</taxon>
        <taxon>Asteroideae</taxon>
        <taxon>Anthemideae</taxon>
        <taxon>Artemisiinae</taxon>
        <taxon>Artemisia</taxon>
    </lineage>
</organism>
<feature type="region of interest" description="Disordered" evidence="1">
    <location>
        <begin position="1"/>
        <end position="50"/>
    </location>
</feature>
<accession>A0A2U1MMM9</accession>
<feature type="compositionally biased region" description="Polar residues" evidence="1">
    <location>
        <begin position="235"/>
        <end position="258"/>
    </location>
</feature>
<keyword evidence="2" id="KW-0378">Hydrolase</keyword>
<sequence>MASSNPKNIKDTNSHAFGNNYKSDDATFVAPKPEPKPNSQDGVRSEQSDSQLDEALRFLKSVFEDGDSSMNKKDELYVNMLLDWLKLNVGDHDECQNVLKGVQSKLLKADGLINELRAMGHELTDDYIVDLNFFRLNFQTANNVLPLNSHVPLATQLSPLTPAAATDVRRTTTSTFQSQLGPVSYTPLQQTNILTSSSTTGLKGTPTSGPFSLMANQPETVRTGPSYNAFVRTPPSRNSTVSTTPLASNTSDTVNHGTTTSNALQTSCDQVTSVAATLSLQTPSIRRANQCSNIISMPCVRTTIPAVTTGKSTYEVGESSRSTKRSKRPALRSQMPVRFNLNVDGGDARKEYDKYIGVSEAVLLRRLVKALQVTVLIETLSLSEQNIKIKLIANRGKDGRNYNLPTSNEVAGLIVGDFDTCIEDRDIVIEKHREGLQRINIFHPMYLPLQYPLLMPRAQDGYYLGIPHRKKAGRHPVRPSNSSPVRGKNGQNSHYEGVKFLVDGCTMVETERLFYHRSKQTKLRCDTYSNIRQSVASEGEQVDQAVDEIQAFLDCR</sequence>
<dbReference type="Proteomes" id="UP000245207">
    <property type="component" value="Unassembled WGS sequence"/>
</dbReference>
<feature type="compositionally biased region" description="Polar residues" evidence="1">
    <location>
        <begin position="479"/>
        <end position="492"/>
    </location>
</feature>
<dbReference type="EMBL" id="PKPP01004850">
    <property type="protein sequence ID" value="PWA62520.1"/>
    <property type="molecule type" value="Genomic_DNA"/>
</dbReference>
<proteinExistence type="predicted"/>
<dbReference type="AlphaFoldDB" id="A0A2U1MMM9"/>